<comment type="caution">
    <text evidence="2">The sequence shown here is derived from an EMBL/GenBank/DDBJ whole genome shotgun (WGS) entry which is preliminary data.</text>
</comment>
<reference evidence="2" key="1">
    <citation type="submission" date="2021-01" db="EMBL/GenBank/DDBJ databases">
        <authorList>
            <consortium name="Genoscope - CEA"/>
            <person name="William W."/>
        </authorList>
    </citation>
    <scope>NUCLEOTIDE SEQUENCE</scope>
</reference>
<evidence type="ECO:0000313" key="2">
    <source>
        <dbReference type="EMBL" id="CAD8173159.1"/>
    </source>
</evidence>
<dbReference type="OrthoDB" id="10375223at2759"/>
<evidence type="ECO:0000313" key="3">
    <source>
        <dbReference type="Proteomes" id="UP000689195"/>
    </source>
</evidence>
<proteinExistence type="predicted"/>
<organism evidence="2 3">
    <name type="scientific">Paramecium pentaurelia</name>
    <dbReference type="NCBI Taxonomy" id="43138"/>
    <lineage>
        <taxon>Eukaryota</taxon>
        <taxon>Sar</taxon>
        <taxon>Alveolata</taxon>
        <taxon>Ciliophora</taxon>
        <taxon>Intramacronucleata</taxon>
        <taxon>Oligohymenophorea</taxon>
        <taxon>Peniculida</taxon>
        <taxon>Parameciidae</taxon>
        <taxon>Paramecium</taxon>
    </lineage>
</organism>
<keyword evidence="3" id="KW-1185">Reference proteome</keyword>
<feature type="coiled-coil region" evidence="1">
    <location>
        <begin position="8"/>
        <end position="35"/>
    </location>
</feature>
<dbReference type="AlphaFoldDB" id="A0A8S1VAW0"/>
<evidence type="ECO:0000256" key="1">
    <source>
        <dbReference type="SAM" id="Coils"/>
    </source>
</evidence>
<dbReference type="Proteomes" id="UP000689195">
    <property type="component" value="Unassembled WGS sequence"/>
</dbReference>
<keyword evidence="1" id="KW-0175">Coiled coil</keyword>
<name>A0A8S1VAW0_9CILI</name>
<accession>A0A8S1VAW0</accession>
<gene>
    <name evidence="2" type="ORF">PPENT_87.1.T0580244</name>
</gene>
<dbReference type="EMBL" id="CAJJDO010000058">
    <property type="protein sequence ID" value="CAD8173159.1"/>
    <property type="molecule type" value="Genomic_DNA"/>
</dbReference>
<sequence>MAKIKNGKNYQKQLLQQLQQQQQQAQQQTIQKNIKKIKYHPSEEKIIEGKHSPYLFLERRTKREEQKYNFKKKIRSLYNEGYYPQVPNLQFPDQLVDCLIKVICSFGNNAKHNQIIKNLSLYYIDEVQEEVVNFILAESEETGTIYELDGKFKVTNTLIQKTQLENNDQIGQQLKHEDIEENDNDQFPSLSNNPIQQDLDIEEDLNQFRKHN</sequence>
<protein>
    <submittedName>
        <fullName evidence="2">Uncharacterized protein</fullName>
    </submittedName>
</protein>